<organism evidence="2 3">
    <name type="scientific">Nonlabens spongiae</name>
    <dbReference type="NCBI Taxonomy" id="331648"/>
    <lineage>
        <taxon>Bacteria</taxon>
        <taxon>Pseudomonadati</taxon>
        <taxon>Bacteroidota</taxon>
        <taxon>Flavobacteriia</taxon>
        <taxon>Flavobacteriales</taxon>
        <taxon>Flavobacteriaceae</taxon>
        <taxon>Nonlabens</taxon>
    </lineage>
</organism>
<name>A0A1W6MMK7_9FLAO</name>
<dbReference type="AlphaFoldDB" id="A0A1W6MMK7"/>
<dbReference type="Proteomes" id="UP000193431">
    <property type="component" value="Chromosome"/>
</dbReference>
<sequence>MTARSKPNVLFYIIALVFLLWNLIGVGFFFTEMFAEDMIVAQMNEHQERIYENRPAWYMGNYALAVFAGLVACIAMLFKHRSAVLFAAISFLAVLISTAFNFSVGAWEYVSTADLVTFLLVPIMGFLLALYTLYARKKGWLR</sequence>
<keyword evidence="1" id="KW-1133">Transmembrane helix</keyword>
<dbReference type="EMBL" id="CP019344">
    <property type="protein sequence ID" value="ARN78817.1"/>
    <property type="molecule type" value="Genomic_DNA"/>
</dbReference>
<accession>A0A1W6MMK7</accession>
<dbReference type="RefSeq" id="WP_085767623.1">
    <property type="nucleotide sequence ID" value="NZ_CP019344.1"/>
</dbReference>
<protein>
    <recommendedName>
        <fullName evidence="4">Sugar transporter</fullName>
    </recommendedName>
</protein>
<evidence type="ECO:0000256" key="1">
    <source>
        <dbReference type="SAM" id="Phobius"/>
    </source>
</evidence>
<evidence type="ECO:0000313" key="3">
    <source>
        <dbReference type="Proteomes" id="UP000193431"/>
    </source>
</evidence>
<evidence type="ECO:0000313" key="2">
    <source>
        <dbReference type="EMBL" id="ARN78817.1"/>
    </source>
</evidence>
<keyword evidence="1" id="KW-0812">Transmembrane</keyword>
<gene>
    <name evidence="2" type="ORF">BST97_12910</name>
</gene>
<feature type="transmembrane region" description="Helical" evidence="1">
    <location>
        <begin position="84"/>
        <end position="103"/>
    </location>
</feature>
<feature type="transmembrane region" description="Helical" evidence="1">
    <location>
        <begin position="115"/>
        <end position="134"/>
    </location>
</feature>
<evidence type="ECO:0008006" key="4">
    <source>
        <dbReference type="Google" id="ProtNLM"/>
    </source>
</evidence>
<dbReference type="OrthoDB" id="1143964at2"/>
<dbReference type="STRING" id="331648.BST97_12910"/>
<feature type="transmembrane region" description="Helical" evidence="1">
    <location>
        <begin position="56"/>
        <end position="77"/>
    </location>
</feature>
<proteinExistence type="predicted"/>
<reference evidence="2 3" key="1">
    <citation type="submission" date="2016-11" db="EMBL/GenBank/DDBJ databases">
        <title>Trade-off between light-utilization and light-protection in marine flavobacteria.</title>
        <authorList>
            <person name="Kumagai Y."/>
        </authorList>
    </citation>
    <scope>NUCLEOTIDE SEQUENCE [LARGE SCALE GENOMIC DNA]</scope>
    <source>
        <strain evidence="2 3">JCM 13191</strain>
    </source>
</reference>
<keyword evidence="3" id="KW-1185">Reference proteome</keyword>
<keyword evidence="1" id="KW-0472">Membrane</keyword>
<feature type="transmembrane region" description="Helical" evidence="1">
    <location>
        <begin position="9"/>
        <end position="30"/>
    </location>
</feature>